<feature type="region of interest" description="Disordered" evidence="1">
    <location>
        <begin position="489"/>
        <end position="514"/>
    </location>
</feature>
<evidence type="ECO:0000259" key="3">
    <source>
        <dbReference type="PROSITE" id="PS50234"/>
    </source>
</evidence>
<dbReference type="InterPro" id="IPR002035">
    <property type="entry name" value="VWF_A"/>
</dbReference>
<dbReference type="Pfam" id="PF13519">
    <property type="entry name" value="VWA_2"/>
    <property type="match status" value="1"/>
</dbReference>
<keyword evidence="2" id="KW-0472">Membrane</keyword>
<dbReference type="PROSITE" id="PS50234">
    <property type="entry name" value="VWFA"/>
    <property type="match status" value="1"/>
</dbReference>
<organism evidence="4 5">
    <name type="scientific">Deinococcus aerolatus</name>
    <dbReference type="NCBI Taxonomy" id="522487"/>
    <lineage>
        <taxon>Bacteria</taxon>
        <taxon>Thermotogati</taxon>
        <taxon>Deinococcota</taxon>
        <taxon>Deinococci</taxon>
        <taxon>Deinococcales</taxon>
        <taxon>Deinococcaceae</taxon>
        <taxon>Deinococcus</taxon>
    </lineage>
</organism>
<evidence type="ECO:0000313" key="5">
    <source>
        <dbReference type="Proteomes" id="UP000639973"/>
    </source>
</evidence>
<dbReference type="EMBL" id="BMOL01000007">
    <property type="protein sequence ID" value="GGL81292.1"/>
    <property type="molecule type" value="Genomic_DNA"/>
</dbReference>
<name>A0ABQ2G923_9DEIO</name>
<dbReference type="Gene3D" id="3.40.50.410">
    <property type="entry name" value="von Willebrand factor, type A domain"/>
    <property type="match status" value="1"/>
</dbReference>
<proteinExistence type="predicted"/>
<feature type="region of interest" description="Disordered" evidence="1">
    <location>
        <begin position="36"/>
        <end position="55"/>
    </location>
</feature>
<sequence length="726" mass="75031">MPSAQRNLGAQWAEMQPATVLTLTLGLSAAAFSPAAATAPSSPVPPPAACALPDGPLPTRTRAVFVLDTSGSMRGLGDGRADIFERVKAELNRYVRQTRPDRVELLTFDAGLRTRQGFDRPAGTAGWNAALGALKADGNNTYLYRSLRAALEPLRDGAQYASTVFVLTDGIDNDGLRPFTAAQALAAFTGRGPFDRLHYLALGTQIPADARQALQASDYADGLTLPLNRVPALDGPGLGSGLLRVNGLGAVAVPLAEGTRVEVSAQDRRWGLRPEPAVVTGGTVTLRARGDLPHGAAALLCASGPGTPAAGSVGTRPQRVLLRLNTQSPLTLLNPGADTALRRGEDAVLRYRAARGVSLRGLRVTGLPAGLSAQISGLPGAREFAVRITNRFLPPSQTVRPQLALPGNTQMALPAIQGRKGGRAPYAVVSASGRGGTATVTTPKPPQQNRPQGAGGRDTPGAALGWLAGLGVLALAGLAAWLLARRGRAGRRPGGRSGAAPTRWSGPAGPLRRRRPTLQRPVAHAEPPAVEGIEYSGGRVLSLVTSGGDVTGVPIPLGGLFDLGQLARVPHLSGLRAEQHRDGLQILRIPADLEVSQGTRLVRAGDVVRPGTLLGVAVGRVGRAPQPPLGSLAGLGLPLTLRHDAASVRAAGPYGQHTVILPAGPSDLGTAFRAPALDGLKVTLSGSNLLLVATPPSLRLRRSGETAPLQPGSYLPDLTLVDLPDS</sequence>
<comment type="caution">
    <text evidence="4">The sequence shown here is derived from an EMBL/GenBank/DDBJ whole genome shotgun (WGS) entry which is preliminary data.</text>
</comment>
<keyword evidence="2" id="KW-0812">Transmembrane</keyword>
<feature type="domain" description="VWFA" evidence="3">
    <location>
        <begin position="62"/>
        <end position="203"/>
    </location>
</feature>
<gene>
    <name evidence="4" type="ORF">GCM10010840_18850</name>
</gene>
<dbReference type="SUPFAM" id="SSF53300">
    <property type="entry name" value="vWA-like"/>
    <property type="match status" value="1"/>
</dbReference>
<dbReference type="InterPro" id="IPR036465">
    <property type="entry name" value="vWFA_dom_sf"/>
</dbReference>
<accession>A0ABQ2G923</accession>
<evidence type="ECO:0000256" key="1">
    <source>
        <dbReference type="SAM" id="MobiDB-lite"/>
    </source>
</evidence>
<dbReference type="SMART" id="SM00327">
    <property type="entry name" value="VWA"/>
    <property type="match status" value="1"/>
</dbReference>
<evidence type="ECO:0000313" key="4">
    <source>
        <dbReference type="EMBL" id="GGL81292.1"/>
    </source>
</evidence>
<dbReference type="CDD" id="cd00198">
    <property type="entry name" value="vWFA"/>
    <property type="match status" value="1"/>
</dbReference>
<keyword evidence="5" id="KW-1185">Reference proteome</keyword>
<evidence type="ECO:0000256" key="2">
    <source>
        <dbReference type="SAM" id="Phobius"/>
    </source>
</evidence>
<feature type="region of interest" description="Disordered" evidence="1">
    <location>
        <begin position="432"/>
        <end position="460"/>
    </location>
</feature>
<dbReference type="Proteomes" id="UP000639973">
    <property type="component" value="Unassembled WGS sequence"/>
</dbReference>
<feature type="transmembrane region" description="Helical" evidence="2">
    <location>
        <begin position="463"/>
        <end position="484"/>
    </location>
</feature>
<protein>
    <recommendedName>
        <fullName evidence="3">VWFA domain-containing protein</fullName>
    </recommendedName>
</protein>
<keyword evidence="2" id="KW-1133">Transmembrane helix</keyword>
<reference evidence="5" key="1">
    <citation type="journal article" date="2019" name="Int. J. Syst. Evol. Microbiol.">
        <title>The Global Catalogue of Microorganisms (GCM) 10K type strain sequencing project: providing services to taxonomists for standard genome sequencing and annotation.</title>
        <authorList>
            <consortium name="The Broad Institute Genomics Platform"/>
            <consortium name="The Broad Institute Genome Sequencing Center for Infectious Disease"/>
            <person name="Wu L."/>
            <person name="Ma J."/>
        </authorList>
    </citation>
    <scope>NUCLEOTIDE SEQUENCE [LARGE SCALE GENOMIC DNA]</scope>
    <source>
        <strain evidence="5">JCM 15442</strain>
    </source>
</reference>